<keyword evidence="9" id="KW-0804">Transcription</keyword>
<evidence type="ECO:0000256" key="9">
    <source>
        <dbReference type="ARBA" id="ARBA00023163"/>
    </source>
</evidence>
<name>A0AAD5QPZ6_PARTN</name>
<keyword evidence="10" id="KW-0539">Nucleus</keyword>
<keyword evidence="4" id="KW-0156">Chromatin regulator</keyword>
<gene>
    <name evidence="11" type="ORF">KIN20_016684</name>
</gene>
<dbReference type="Proteomes" id="UP001196413">
    <property type="component" value="Unassembled WGS sequence"/>
</dbReference>
<dbReference type="Gene3D" id="2.60.120.650">
    <property type="entry name" value="Cupin"/>
    <property type="match status" value="1"/>
</dbReference>
<evidence type="ECO:0000256" key="10">
    <source>
        <dbReference type="ARBA" id="ARBA00023242"/>
    </source>
</evidence>
<evidence type="ECO:0000256" key="7">
    <source>
        <dbReference type="ARBA" id="ARBA00023004"/>
    </source>
</evidence>
<keyword evidence="3" id="KW-0479">Metal-binding</keyword>
<dbReference type="InterPro" id="IPR050910">
    <property type="entry name" value="JMJD6_ArgDemeth/LysHydrox"/>
</dbReference>
<keyword evidence="5" id="KW-0223">Dioxygenase</keyword>
<dbReference type="SUPFAM" id="SSF51197">
    <property type="entry name" value="Clavaminate synthase-like"/>
    <property type="match status" value="1"/>
</dbReference>
<dbReference type="AlphaFoldDB" id="A0AAD5QPZ6"/>
<accession>A0AAD5QPZ6</accession>
<keyword evidence="8" id="KW-0805">Transcription regulation</keyword>
<dbReference type="GO" id="GO:0046872">
    <property type="term" value="F:metal ion binding"/>
    <property type="evidence" value="ECO:0007669"/>
    <property type="project" value="UniProtKB-KW"/>
</dbReference>
<reference evidence="11" key="1">
    <citation type="submission" date="2021-06" db="EMBL/GenBank/DDBJ databases">
        <title>Parelaphostrongylus tenuis whole genome reference sequence.</title>
        <authorList>
            <person name="Garwood T.J."/>
            <person name="Larsen P.A."/>
            <person name="Fountain-Jones N.M."/>
            <person name="Garbe J.R."/>
            <person name="Macchietto M.G."/>
            <person name="Kania S.A."/>
            <person name="Gerhold R.W."/>
            <person name="Richards J.E."/>
            <person name="Wolf T.M."/>
        </authorList>
    </citation>
    <scope>NUCLEOTIDE SEQUENCE</scope>
    <source>
        <strain evidence="11">MNPRO001-30</strain>
        <tissue evidence="11">Meninges</tissue>
    </source>
</reference>
<dbReference type="PANTHER" id="PTHR12480">
    <property type="entry name" value="ARGININE DEMETHYLASE AND LYSYL-HYDROXYLASE JMJD"/>
    <property type="match status" value="1"/>
</dbReference>
<comment type="cofactor">
    <cofactor evidence="1">
        <name>Fe(2+)</name>
        <dbReference type="ChEBI" id="CHEBI:29033"/>
    </cofactor>
</comment>
<evidence type="ECO:0000256" key="3">
    <source>
        <dbReference type="ARBA" id="ARBA00022723"/>
    </source>
</evidence>
<dbReference type="GO" id="GO:0006909">
    <property type="term" value="P:phagocytosis"/>
    <property type="evidence" value="ECO:0007669"/>
    <property type="project" value="TreeGrafter"/>
</dbReference>
<organism evidence="11 12">
    <name type="scientific">Parelaphostrongylus tenuis</name>
    <name type="common">Meningeal worm</name>
    <dbReference type="NCBI Taxonomy" id="148309"/>
    <lineage>
        <taxon>Eukaryota</taxon>
        <taxon>Metazoa</taxon>
        <taxon>Ecdysozoa</taxon>
        <taxon>Nematoda</taxon>
        <taxon>Chromadorea</taxon>
        <taxon>Rhabditida</taxon>
        <taxon>Rhabditina</taxon>
        <taxon>Rhabditomorpha</taxon>
        <taxon>Strongyloidea</taxon>
        <taxon>Metastrongylidae</taxon>
        <taxon>Parelaphostrongylus</taxon>
    </lineage>
</organism>
<dbReference type="GO" id="GO:0106140">
    <property type="term" value="F:P-TEFb complex binding"/>
    <property type="evidence" value="ECO:0007669"/>
    <property type="project" value="TreeGrafter"/>
</dbReference>
<evidence type="ECO:0000256" key="5">
    <source>
        <dbReference type="ARBA" id="ARBA00022964"/>
    </source>
</evidence>
<evidence type="ECO:0000256" key="6">
    <source>
        <dbReference type="ARBA" id="ARBA00023002"/>
    </source>
</evidence>
<evidence type="ECO:0000313" key="12">
    <source>
        <dbReference type="Proteomes" id="UP001196413"/>
    </source>
</evidence>
<proteinExistence type="predicted"/>
<dbReference type="GO" id="GO:0033749">
    <property type="term" value="F:histone H4R3 demethylase activity"/>
    <property type="evidence" value="ECO:0007669"/>
    <property type="project" value="TreeGrafter"/>
</dbReference>
<dbReference type="GO" id="GO:0005634">
    <property type="term" value="C:nucleus"/>
    <property type="evidence" value="ECO:0007669"/>
    <property type="project" value="UniProtKB-SubCell"/>
</dbReference>
<evidence type="ECO:0000256" key="4">
    <source>
        <dbReference type="ARBA" id="ARBA00022853"/>
    </source>
</evidence>
<evidence type="ECO:0000313" key="11">
    <source>
        <dbReference type="EMBL" id="KAJ1358287.1"/>
    </source>
</evidence>
<evidence type="ECO:0000256" key="2">
    <source>
        <dbReference type="ARBA" id="ARBA00004123"/>
    </source>
</evidence>
<sequence>MERVDGTTLTIEEFQEKYERPRNPCIITGLTKNWKAHENWTIGGKHTKDMLNDYEVPLIFHDDLFKILGKHEKRPHYR</sequence>
<keyword evidence="7" id="KW-0408">Iron</keyword>
<keyword evidence="6" id="KW-0560">Oxidoreductase</keyword>
<dbReference type="EMBL" id="JAHQIW010003357">
    <property type="protein sequence ID" value="KAJ1358287.1"/>
    <property type="molecule type" value="Genomic_DNA"/>
</dbReference>
<dbReference type="GO" id="GO:0005737">
    <property type="term" value="C:cytoplasm"/>
    <property type="evidence" value="ECO:0007669"/>
    <property type="project" value="TreeGrafter"/>
</dbReference>
<comment type="caution">
    <text evidence="11">The sequence shown here is derived from an EMBL/GenBank/DDBJ whole genome shotgun (WGS) entry which is preliminary data.</text>
</comment>
<keyword evidence="12" id="KW-1185">Reference proteome</keyword>
<evidence type="ECO:0000256" key="8">
    <source>
        <dbReference type="ARBA" id="ARBA00023015"/>
    </source>
</evidence>
<protein>
    <submittedName>
        <fullName evidence="11">Uncharacterized protein</fullName>
    </submittedName>
</protein>
<comment type="subcellular location">
    <subcellularLocation>
        <location evidence="2">Nucleus</location>
    </subcellularLocation>
</comment>
<dbReference type="PANTHER" id="PTHR12480:SF32">
    <property type="entry name" value="BIFUNCTIONAL ARGININE DEMETHYLASE AND LYSYL-HYDROXYLASE JMJD6"/>
    <property type="match status" value="1"/>
</dbReference>
<evidence type="ECO:0000256" key="1">
    <source>
        <dbReference type="ARBA" id="ARBA00001954"/>
    </source>
</evidence>